<evidence type="ECO:0000313" key="8">
    <source>
        <dbReference type="EMBL" id="QOW07617.1"/>
    </source>
</evidence>
<keyword evidence="8" id="KW-0496">Mitochondrion</keyword>
<dbReference type="Gene3D" id="1.10.1050.10">
    <property type="entry name" value="Ribosomal Protein S4 Delta 41, Chain A, domain 1"/>
    <property type="match status" value="1"/>
</dbReference>
<protein>
    <submittedName>
        <fullName evidence="8">Ribosomal protein S4</fullName>
    </submittedName>
</protein>
<evidence type="ECO:0000256" key="3">
    <source>
        <dbReference type="ARBA" id="ARBA00022884"/>
    </source>
</evidence>
<evidence type="ECO:0000256" key="1">
    <source>
        <dbReference type="ARBA" id="ARBA00007465"/>
    </source>
</evidence>
<name>A0A7S6UA26_9STRA</name>
<dbReference type="Pfam" id="PF01479">
    <property type="entry name" value="S4"/>
    <property type="match status" value="1"/>
</dbReference>
<feature type="domain" description="RNA-binding S4" evidence="7">
    <location>
        <begin position="119"/>
        <end position="181"/>
    </location>
</feature>
<evidence type="ECO:0000256" key="5">
    <source>
        <dbReference type="ARBA" id="ARBA00023274"/>
    </source>
</evidence>
<comment type="similarity">
    <text evidence="1">Belongs to the universal ribosomal protein uS4 family.</text>
</comment>
<evidence type="ECO:0000256" key="6">
    <source>
        <dbReference type="PROSITE-ProRule" id="PRU00182"/>
    </source>
</evidence>
<dbReference type="CDD" id="cd00165">
    <property type="entry name" value="S4"/>
    <property type="match status" value="1"/>
</dbReference>
<dbReference type="SMART" id="SM00363">
    <property type="entry name" value="S4"/>
    <property type="match status" value="1"/>
</dbReference>
<dbReference type="PROSITE" id="PS50889">
    <property type="entry name" value="S4"/>
    <property type="match status" value="1"/>
</dbReference>
<sequence>MKSLKPKYKVCLRTRTNLWEDLAPLGEKSFHRPKWRNFLQSLKRGHRRRKTYKKHALIRAKSRVRKFFRIRSSFKYSLENRQRLKAFYGGLQDRKLNALCRSLWGKEKPRLALIRVLESRLDVNLYRLGFFSSIRASRQSISHGKIQVNGRKTSIASFSLSIGDFVEVSPKYQTSIRSSIQSKRRLSPTPSWIEVDYPSLSFIVLNSIDAKEVLYPFWLNADEILWSSTLGS</sequence>
<dbReference type="InterPro" id="IPR002942">
    <property type="entry name" value="S4_RNA-bd"/>
</dbReference>
<accession>A0A7S6UA26</accession>
<dbReference type="GO" id="GO:0042274">
    <property type="term" value="P:ribosomal small subunit biogenesis"/>
    <property type="evidence" value="ECO:0007669"/>
    <property type="project" value="TreeGrafter"/>
</dbReference>
<dbReference type="GeneID" id="63377938"/>
<dbReference type="EMBL" id="MT259947">
    <property type="protein sequence ID" value="QOW07617.1"/>
    <property type="molecule type" value="Genomic_DNA"/>
</dbReference>
<dbReference type="GO" id="GO:0019843">
    <property type="term" value="F:rRNA binding"/>
    <property type="evidence" value="ECO:0007669"/>
    <property type="project" value="UniProtKB-KW"/>
</dbReference>
<dbReference type="InterPro" id="IPR036986">
    <property type="entry name" value="S4_RNA-bd_sf"/>
</dbReference>
<dbReference type="AlphaFoldDB" id="A0A7S6UA26"/>
<dbReference type="SUPFAM" id="SSF55174">
    <property type="entry name" value="Alpha-L RNA-binding motif"/>
    <property type="match status" value="1"/>
</dbReference>
<geneLocation type="mitochondrion" evidence="8"/>
<evidence type="ECO:0000256" key="4">
    <source>
        <dbReference type="ARBA" id="ARBA00022980"/>
    </source>
</evidence>
<evidence type="ECO:0000256" key="2">
    <source>
        <dbReference type="ARBA" id="ARBA00022730"/>
    </source>
</evidence>
<keyword evidence="3 6" id="KW-0694">RNA-binding</keyword>
<dbReference type="InterPro" id="IPR022801">
    <property type="entry name" value="Ribosomal_uS4"/>
</dbReference>
<dbReference type="GO" id="GO:0015935">
    <property type="term" value="C:small ribosomal subunit"/>
    <property type="evidence" value="ECO:0007669"/>
    <property type="project" value="TreeGrafter"/>
</dbReference>
<evidence type="ECO:0000259" key="7">
    <source>
        <dbReference type="SMART" id="SM00363"/>
    </source>
</evidence>
<dbReference type="PANTHER" id="PTHR11831">
    <property type="entry name" value="30S 40S RIBOSOMAL PROTEIN"/>
    <property type="match status" value="1"/>
</dbReference>
<gene>
    <name evidence="8" type="primary">rps4</name>
</gene>
<dbReference type="Gene3D" id="3.10.290.10">
    <property type="entry name" value="RNA-binding S4 domain"/>
    <property type="match status" value="1"/>
</dbReference>
<dbReference type="GO" id="GO:0003735">
    <property type="term" value="F:structural constituent of ribosome"/>
    <property type="evidence" value="ECO:0007669"/>
    <property type="project" value="TreeGrafter"/>
</dbReference>
<organism evidence="8">
    <name type="scientific">Schizocladia ischiensis</name>
    <dbReference type="NCBI Taxonomy" id="196139"/>
    <lineage>
        <taxon>Eukaryota</taxon>
        <taxon>Sar</taxon>
        <taxon>Stramenopiles</taxon>
        <taxon>Ochrophyta</taxon>
        <taxon>PX clade</taxon>
        <taxon>Schizocladiophyceae</taxon>
        <taxon>Schizocladiales</taxon>
        <taxon>Schizocladiaceae</taxon>
        <taxon>Schizocladia</taxon>
    </lineage>
</organism>
<dbReference type="PANTHER" id="PTHR11831:SF4">
    <property type="entry name" value="SMALL RIBOSOMAL SUBUNIT PROTEIN US4M"/>
    <property type="match status" value="1"/>
</dbReference>
<keyword evidence="5" id="KW-0687">Ribonucleoprotein</keyword>
<reference evidence="8" key="1">
    <citation type="submission" date="2020-03" db="EMBL/GenBank/DDBJ databases">
        <title>Schizocladia ischiensis organellar genomes: estimating the origin of multicellularity in heterokonts and the emergence of shallow ocean ecosystems.</title>
        <authorList>
            <person name="Phillips N."/>
            <person name="Brawn E.L."/>
            <person name="Boore J."/>
            <person name="Cheda B."/>
            <person name="Salomon M."/>
            <person name="Kawai H."/>
            <person name="Yamagishi T."/>
        </authorList>
    </citation>
    <scope>NUCLEOTIDE SEQUENCE</scope>
</reference>
<keyword evidence="4 8" id="KW-0689">Ribosomal protein</keyword>
<keyword evidence="2" id="KW-0699">rRNA-binding</keyword>
<dbReference type="RefSeq" id="YP_010032403.1">
    <property type="nucleotide sequence ID" value="NC_053869.1"/>
</dbReference>
<proteinExistence type="inferred from homology"/>